<dbReference type="EMBL" id="BMYD01000001">
    <property type="protein sequence ID" value="GHA75321.1"/>
    <property type="molecule type" value="Genomic_DNA"/>
</dbReference>
<evidence type="ECO:0000313" key="1">
    <source>
        <dbReference type="EMBL" id="GHA75321.1"/>
    </source>
</evidence>
<gene>
    <name evidence="1" type="ORF">GCM10007067_10550</name>
</gene>
<dbReference type="Pfam" id="PF11828">
    <property type="entry name" value="DUF3348"/>
    <property type="match status" value="1"/>
</dbReference>
<sequence>MRLLSRIRGVDAPAPSQSLAGRLGQWIDWRHAVALSAALDARLVAPAGQDHAVAPGDDGECARVRAALVAAIEGDRAFTGGPPASSAADDKDAAASELVFYRQRYVTLQQVMEGEIGRLRGRLRNRLAKREGALGRLAGIDAVMERALGAHERALLAPLPDLLARHLETLHQAAQQDPHAAAQEPVASAAVTRFRNDMRRALLAELDIRLQPSLGLLAALCAPSSESHAS</sequence>
<comment type="caution">
    <text evidence="1">The sequence shown here is derived from an EMBL/GenBank/DDBJ whole genome shotgun (WGS) entry which is preliminary data.</text>
</comment>
<proteinExistence type="predicted"/>
<accession>A0A918W6Z9</accession>
<reference evidence="1" key="2">
    <citation type="submission" date="2020-09" db="EMBL/GenBank/DDBJ databases">
        <authorList>
            <person name="Sun Q."/>
            <person name="Kim S."/>
        </authorList>
    </citation>
    <scope>NUCLEOTIDE SEQUENCE</scope>
    <source>
        <strain evidence="1">KCTC 23077</strain>
    </source>
</reference>
<organism evidence="1 2">
    <name type="scientific">Cognatilysobacter bugurensis</name>
    <dbReference type="NCBI Taxonomy" id="543356"/>
    <lineage>
        <taxon>Bacteria</taxon>
        <taxon>Pseudomonadati</taxon>
        <taxon>Pseudomonadota</taxon>
        <taxon>Gammaproteobacteria</taxon>
        <taxon>Lysobacterales</taxon>
        <taxon>Lysobacteraceae</taxon>
        <taxon>Cognatilysobacter</taxon>
    </lineage>
</organism>
<evidence type="ECO:0008006" key="3">
    <source>
        <dbReference type="Google" id="ProtNLM"/>
    </source>
</evidence>
<dbReference type="Proteomes" id="UP000646426">
    <property type="component" value="Unassembled WGS sequence"/>
</dbReference>
<reference evidence="1" key="1">
    <citation type="journal article" date="2014" name="Int. J. Syst. Evol. Microbiol.">
        <title>Complete genome sequence of Corynebacterium casei LMG S-19264T (=DSM 44701T), isolated from a smear-ripened cheese.</title>
        <authorList>
            <consortium name="US DOE Joint Genome Institute (JGI-PGF)"/>
            <person name="Walter F."/>
            <person name="Albersmeier A."/>
            <person name="Kalinowski J."/>
            <person name="Ruckert C."/>
        </authorList>
    </citation>
    <scope>NUCLEOTIDE SEQUENCE</scope>
    <source>
        <strain evidence="1">KCTC 23077</strain>
    </source>
</reference>
<dbReference type="AlphaFoldDB" id="A0A918W6Z9"/>
<name>A0A918W6Z9_9GAMM</name>
<protein>
    <recommendedName>
        <fullName evidence="3">DUF3348 domain-containing protein</fullName>
    </recommendedName>
</protein>
<keyword evidence="2" id="KW-1185">Reference proteome</keyword>
<dbReference type="InterPro" id="IPR021783">
    <property type="entry name" value="DUF3348"/>
</dbReference>
<evidence type="ECO:0000313" key="2">
    <source>
        <dbReference type="Proteomes" id="UP000646426"/>
    </source>
</evidence>